<evidence type="ECO:0000313" key="1">
    <source>
        <dbReference type="EMBL" id="KAJ7753524.1"/>
    </source>
</evidence>
<dbReference type="Proteomes" id="UP001215598">
    <property type="component" value="Unassembled WGS sequence"/>
</dbReference>
<reference evidence="1" key="1">
    <citation type="submission" date="2023-03" db="EMBL/GenBank/DDBJ databases">
        <title>Massive genome expansion in bonnet fungi (Mycena s.s.) driven by repeated elements and novel gene families across ecological guilds.</title>
        <authorList>
            <consortium name="Lawrence Berkeley National Laboratory"/>
            <person name="Harder C.B."/>
            <person name="Miyauchi S."/>
            <person name="Viragh M."/>
            <person name="Kuo A."/>
            <person name="Thoen E."/>
            <person name="Andreopoulos B."/>
            <person name="Lu D."/>
            <person name="Skrede I."/>
            <person name="Drula E."/>
            <person name="Henrissat B."/>
            <person name="Morin E."/>
            <person name="Kohler A."/>
            <person name="Barry K."/>
            <person name="LaButti K."/>
            <person name="Morin E."/>
            <person name="Salamov A."/>
            <person name="Lipzen A."/>
            <person name="Mereny Z."/>
            <person name="Hegedus B."/>
            <person name="Baldrian P."/>
            <person name="Stursova M."/>
            <person name="Weitz H."/>
            <person name="Taylor A."/>
            <person name="Grigoriev I.V."/>
            <person name="Nagy L.G."/>
            <person name="Martin F."/>
            <person name="Kauserud H."/>
        </authorList>
    </citation>
    <scope>NUCLEOTIDE SEQUENCE</scope>
    <source>
        <strain evidence="1">CBHHK182m</strain>
    </source>
</reference>
<keyword evidence="2" id="KW-1185">Reference proteome</keyword>
<organism evidence="1 2">
    <name type="scientific">Mycena metata</name>
    <dbReference type="NCBI Taxonomy" id="1033252"/>
    <lineage>
        <taxon>Eukaryota</taxon>
        <taxon>Fungi</taxon>
        <taxon>Dikarya</taxon>
        <taxon>Basidiomycota</taxon>
        <taxon>Agaricomycotina</taxon>
        <taxon>Agaricomycetes</taxon>
        <taxon>Agaricomycetidae</taxon>
        <taxon>Agaricales</taxon>
        <taxon>Marasmiineae</taxon>
        <taxon>Mycenaceae</taxon>
        <taxon>Mycena</taxon>
    </lineage>
</organism>
<proteinExistence type="predicted"/>
<name>A0AAD7IZ00_9AGAR</name>
<dbReference type="AlphaFoldDB" id="A0AAD7IZ00"/>
<dbReference type="PANTHER" id="PTHR33099:SF7">
    <property type="entry name" value="MYND-TYPE DOMAIN-CONTAINING PROTEIN"/>
    <property type="match status" value="1"/>
</dbReference>
<accession>A0AAD7IZ00</accession>
<comment type="caution">
    <text evidence="1">The sequence shown here is derived from an EMBL/GenBank/DDBJ whole genome shotgun (WGS) entry which is preliminary data.</text>
</comment>
<gene>
    <name evidence="1" type="ORF">B0H16DRAFT_1690795</name>
</gene>
<dbReference type="EMBL" id="JARKIB010000055">
    <property type="protein sequence ID" value="KAJ7753524.1"/>
    <property type="molecule type" value="Genomic_DNA"/>
</dbReference>
<protein>
    <submittedName>
        <fullName evidence="1">Uncharacterized protein</fullName>
    </submittedName>
</protein>
<sequence>MANSIPLSLNIISESLGVLPYTGGVHPVKPNDLILYYDEQHPRRIDFTTAAEQDLADLDNVCGTIVSEGHNEIPEMNIKTLNTKFATRFDLAGSGLLDTISPDFLETLDSSEGQSLRAEMYELNVYGPGSYMKANKNIAGGDGMVGNLIIVFPPTYTGGTLSLIHEESWVFAPPPCPAGTLAVQYVLFRSDVMRAVEPVHAGYRVALTYNIFLTTPGSNATLSNRITPTHERAFEDTLRMLLANPSFLPDGGFLAYGPAHGYPLPLTPYAPESDEADMMPPNQISPILELLKGRDQCVKLLYATGYNMEGHDVLLDKMIDLEGVHEGIEDEDEGCGTADEIIEEEGVVLLRGEERLAAMRDDLVEFGGIPSEDEYEQPIGGVAVHWMTRVTPELNRVKSEYLGEDGMICDAFGDAVLVVPVPAFGVGVRTVAE</sequence>
<dbReference type="PANTHER" id="PTHR33099">
    <property type="entry name" value="FE2OG DIOXYGENASE DOMAIN-CONTAINING PROTEIN"/>
    <property type="match status" value="1"/>
</dbReference>
<evidence type="ECO:0000313" key="2">
    <source>
        <dbReference type="Proteomes" id="UP001215598"/>
    </source>
</evidence>